<feature type="non-terminal residue" evidence="2">
    <location>
        <position position="152"/>
    </location>
</feature>
<sequence>VVQASQIVCEDFLLSRIDAVPLQIVGMEGLWGTVVTCLIMWPIVQMMPGEDAGSVENIVEDFYMLFDNPAIFGWTASYWVCILFLNWSGMVVTDELTSVHRTIFEALRTAAIWVTDLAINYIFAPNSVYGESWTSWSWIQLTGFLLLIFSTQ</sequence>
<evidence type="ECO:0000313" key="2">
    <source>
        <dbReference type="EMBL" id="GIQ92020.1"/>
    </source>
</evidence>
<feature type="transmembrane region" description="Helical" evidence="1">
    <location>
        <begin position="24"/>
        <end position="44"/>
    </location>
</feature>
<dbReference type="AlphaFoldDB" id="A0A9K3DD09"/>
<keyword evidence="1" id="KW-1133">Transmembrane helix</keyword>
<dbReference type="PANTHER" id="PTHR13146:SF3">
    <property type="entry name" value="EAMA DOMAIN-CONTAINING PROTEIN"/>
    <property type="match status" value="1"/>
</dbReference>
<keyword evidence="3" id="KW-1185">Reference proteome</keyword>
<proteinExistence type="predicted"/>
<accession>A0A9K3DD09</accession>
<keyword evidence="1" id="KW-0472">Membrane</keyword>
<gene>
    <name evidence="2" type="ORF">KIPB_015544</name>
</gene>
<dbReference type="PANTHER" id="PTHR13146">
    <property type="match status" value="1"/>
</dbReference>
<dbReference type="GO" id="GO:0016020">
    <property type="term" value="C:membrane"/>
    <property type="evidence" value="ECO:0007669"/>
    <property type="project" value="TreeGrafter"/>
</dbReference>
<reference evidence="2 3" key="1">
    <citation type="journal article" date="2018" name="PLoS ONE">
        <title>The draft genome of Kipferlia bialata reveals reductive genome evolution in fornicate parasites.</title>
        <authorList>
            <person name="Tanifuji G."/>
            <person name="Takabayashi S."/>
            <person name="Kume K."/>
            <person name="Takagi M."/>
            <person name="Nakayama T."/>
            <person name="Kamikawa R."/>
            <person name="Inagaki Y."/>
            <person name="Hashimoto T."/>
        </authorList>
    </citation>
    <scope>NUCLEOTIDE SEQUENCE [LARGE SCALE GENOMIC DNA]</scope>
    <source>
        <strain evidence="2">NY0173</strain>
    </source>
</reference>
<dbReference type="Proteomes" id="UP000265618">
    <property type="component" value="Unassembled WGS sequence"/>
</dbReference>
<feature type="transmembrane region" description="Helical" evidence="1">
    <location>
        <begin position="71"/>
        <end position="93"/>
    </location>
</feature>
<comment type="caution">
    <text evidence="2">The sequence shown here is derived from an EMBL/GenBank/DDBJ whole genome shotgun (WGS) entry which is preliminary data.</text>
</comment>
<name>A0A9K3DD09_9EUKA</name>
<keyword evidence="1" id="KW-0812">Transmembrane</keyword>
<evidence type="ECO:0000313" key="3">
    <source>
        <dbReference type="Proteomes" id="UP000265618"/>
    </source>
</evidence>
<evidence type="ECO:0000256" key="1">
    <source>
        <dbReference type="SAM" id="Phobius"/>
    </source>
</evidence>
<dbReference type="OrthoDB" id="29773at2759"/>
<dbReference type="EMBL" id="BDIP01008795">
    <property type="protein sequence ID" value="GIQ92020.1"/>
    <property type="molecule type" value="Genomic_DNA"/>
</dbReference>
<organism evidence="2 3">
    <name type="scientific">Kipferlia bialata</name>
    <dbReference type="NCBI Taxonomy" id="797122"/>
    <lineage>
        <taxon>Eukaryota</taxon>
        <taxon>Metamonada</taxon>
        <taxon>Carpediemonas-like organisms</taxon>
        <taxon>Kipferlia</taxon>
    </lineage>
</organism>
<protein>
    <submittedName>
        <fullName evidence="2">Uncharacterized protein</fullName>
    </submittedName>
</protein>
<feature type="non-terminal residue" evidence="2">
    <location>
        <position position="1"/>
    </location>
</feature>